<dbReference type="STRING" id="465721.ACG33_01610"/>
<name>A0A127F5V8_STEDE</name>
<dbReference type="PANTHER" id="PTHR35861:SF1">
    <property type="entry name" value="PHAGE TAIL SHEATH PROTEIN"/>
    <property type="match status" value="1"/>
</dbReference>
<dbReference type="AlphaFoldDB" id="A0A127F5V8"/>
<dbReference type="PANTHER" id="PTHR35861">
    <property type="match status" value="1"/>
</dbReference>
<protein>
    <recommendedName>
        <fullName evidence="3">Tail sheath protein subtilisin-like domain-containing protein</fullName>
    </recommendedName>
</protein>
<accession>A0A127F5V8</accession>
<keyword evidence="2" id="KW-1185">Reference proteome</keyword>
<dbReference type="InterPro" id="IPR052042">
    <property type="entry name" value="Tail_sheath_structural"/>
</dbReference>
<evidence type="ECO:0000313" key="2">
    <source>
        <dbReference type="Proteomes" id="UP000070250"/>
    </source>
</evidence>
<dbReference type="EMBL" id="CP011971">
    <property type="protein sequence ID" value="AMN45823.1"/>
    <property type="molecule type" value="Genomic_DNA"/>
</dbReference>
<sequence>MLTAFVGRCLRGPLNQPILVRSFADFQRYFGGLWQPSTLSYALEHFFEQGGQQAIVVRIANGARPVSLTLNCGRERLILEARAPGTREFLRAAVDYDQIDALDTRRFNLVIQRVRAPGSEWIEEQETFRGLTIDADSARFVATVLEDSALVRVHGEVPAARPDRTLMPGTNLPVGYVSSSPDGDDGRPISDYDVIGSAVRRSGLFALAEVDELAFLHVPPLTRTAEVGISTLLVAARFCRERRAMLIVDPPANWMGTKDMARALKHIELRSDNAVMFHPRVTAMDRLRGRLETFGNGGAVAGLLSRSGDAVSAALTSQEPEPLLRAGMKLSHEIDDADRWLFAAHGVNVLQTVRRVPRERLPLRTLACGASASPDGSYLAQRRLALFTINAIERGTRWCLSVQDDASAWGPVTRQVRTFLGELRGAGAFASVPFDQSFLVICDDRINVAGRTPREVNILVQFAATRPGEYHSFMITHSVAHRAARVRPVLVNRLEASLIVTHQLEHEVTIRLRRMDAVNL</sequence>
<reference evidence="1 2" key="1">
    <citation type="submission" date="2015-06" db="EMBL/GenBank/DDBJ databases">
        <title>A Comprehensive Approach to Explore the Metabolic and Phylogenetic Diversity of Bacterial Steroid Degradation in the Environment: Testosterone as an Example.</title>
        <authorList>
            <person name="Yang F.-C."/>
            <person name="Chen Y.-L."/>
            <person name="Yu C.-P."/>
            <person name="Tang S.-L."/>
            <person name="Wang P.-H."/>
            <person name="Ismail W."/>
            <person name="Wang C.-H."/>
            <person name="Yang C.-Y."/>
            <person name="Chiang Y.-R."/>
        </authorList>
    </citation>
    <scope>NUCLEOTIDE SEQUENCE [LARGE SCALE GENOMIC DNA]</scope>
    <source>
        <strain evidence="1 2">DSM 18526</strain>
    </source>
</reference>
<evidence type="ECO:0000313" key="1">
    <source>
        <dbReference type="EMBL" id="AMN45823.1"/>
    </source>
</evidence>
<dbReference type="KEGG" id="sdf:ACG33_01610"/>
<proteinExistence type="predicted"/>
<dbReference type="Proteomes" id="UP000070250">
    <property type="component" value="Chromosome"/>
</dbReference>
<organism evidence="1 2">
    <name type="scientific">Steroidobacter denitrificans</name>
    <dbReference type="NCBI Taxonomy" id="465721"/>
    <lineage>
        <taxon>Bacteria</taxon>
        <taxon>Pseudomonadati</taxon>
        <taxon>Pseudomonadota</taxon>
        <taxon>Gammaproteobacteria</taxon>
        <taxon>Steroidobacterales</taxon>
        <taxon>Steroidobacteraceae</taxon>
        <taxon>Steroidobacter</taxon>
    </lineage>
</organism>
<gene>
    <name evidence="1" type="ORF">ACG33_01610</name>
</gene>
<evidence type="ECO:0008006" key="3">
    <source>
        <dbReference type="Google" id="ProtNLM"/>
    </source>
</evidence>
<dbReference type="Gene3D" id="3.40.50.11780">
    <property type="match status" value="1"/>
</dbReference>